<evidence type="ECO:0000313" key="2">
    <source>
        <dbReference type="EMBL" id="TQE99008.1"/>
    </source>
</evidence>
<dbReference type="EMBL" id="VIFK01000102">
    <property type="protein sequence ID" value="TQE99008.1"/>
    <property type="molecule type" value="Genomic_DNA"/>
</dbReference>
<protein>
    <submittedName>
        <fullName evidence="2">Transposase</fullName>
    </submittedName>
</protein>
<dbReference type="InterPro" id="IPR025948">
    <property type="entry name" value="HTH-like_dom"/>
</dbReference>
<name>A0A540VQK0_9GAMM</name>
<dbReference type="Proteomes" id="UP000315400">
    <property type="component" value="Unassembled WGS sequence"/>
</dbReference>
<feature type="domain" description="HTH-like" evidence="1">
    <location>
        <begin position="53"/>
        <end position="102"/>
    </location>
</feature>
<dbReference type="Pfam" id="PF13276">
    <property type="entry name" value="HTH_21"/>
    <property type="match status" value="1"/>
</dbReference>
<dbReference type="AlphaFoldDB" id="A0A540VQK0"/>
<sequence length="147" mass="16836">MLLDNPEKVASAAQRREATRYLISRYGVSERRACQSVRLSRSVFQSGSRRAPDDALRRRIRELAESRLRYDYKRIYILQRRDGLQINHKRAYRLYCAESLQLGAKRPGRNAPVVSRQTSNYLTSITLSDRRQSTEGDTTMSPAAVGG</sequence>
<gene>
    <name evidence="2" type="ORF">FKY71_10815</name>
</gene>
<comment type="caution">
    <text evidence="2">The sequence shown here is derived from an EMBL/GenBank/DDBJ whole genome shotgun (WGS) entry which is preliminary data.</text>
</comment>
<evidence type="ECO:0000259" key="1">
    <source>
        <dbReference type="Pfam" id="PF13276"/>
    </source>
</evidence>
<proteinExistence type="predicted"/>
<reference evidence="2 3" key="1">
    <citation type="submission" date="2019-06" db="EMBL/GenBank/DDBJ databases">
        <title>Metagenome assembled Genome of Spiribacter salinus SL48-SHIP from the microbial mat of Salt Lake 48 (Novosibirsk region, Russia).</title>
        <authorList>
            <person name="Shipova A."/>
            <person name="Rozanov A.S."/>
            <person name="Bryanskaya A.V."/>
            <person name="Peltek S.E."/>
        </authorList>
    </citation>
    <scope>NUCLEOTIDE SEQUENCE [LARGE SCALE GENOMIC DNA]</scope>
    <source>
        <strain evidence="2">SL48-SHIP-2</strain>
    </source>
</reference>
<organism evidence="2 3">
    <name type="scientific">Spiribacter salinus</name>
    <dbReference type="NCBI Taxonomy" id="1335746"/>
    <lineage>
        <taxon>Bacteria</taxon>
        <taxon>Pseudomonadati</taxon>
        <taxon>Pseudomonadota</taxon>
        <taxon>Gammaproteobacteria</taxon>
        <taxon>Chromatiales</taxon>
        <taxon>Ectothiorhodospiraceae</taxon>
        <taxon>Spiribacter</taxon>
    </lineage>
</organism>
<dbReference type="PANTHER" id="PTHR47515">
    <property type="entry name" value="LOW CALCIUM RESPONSE LOCUS PROTEIN T"/>
    <property type="match status" value="1"/>
</dbReference>
<dbReference type="PANTHER" id="PTHR47515:SF1">
    <property type="entry name" value="BLR2054 PROTEIN"/>
    <property type="match status" value="1"/>
</dbReference>
<accession>A0A540VQK0</accession>
<evidence type="ECO:0000313" key="3">
    <source>
        <dbReference type="Proteomes" id="UP000315400"/>
    </source>
</evidence>